<evidence type="ECO:0000313" key="1">
    <source>
        <dbReference type="EMBL" id="MER7379282.1"/>
    </source>
</evidence>
<comment type="caution">
    <text evidence="1">The sequence shown here is derived from an EMBL/GenBank/DDBJ whole genome shotgun (WGS) entry which is preliminary data.</text>
</comment>
<keyword evidence="2" id="KW-1185">Reference proteome</keyword>
<sequence length="88" mass="9540">MTVGPVRPQNNTTRGLEYLPVRFVPGRAAFTDRHHVLVMAGISAAHLAALVDFLFDRSQTYSGNGGEILKVYFDVAHKAIAPDDLSSA</sequence>
<dbReference type="EMBL" id="JBEPFB010000031">
    <property type="protein sequence ID" value="MER7379282.1"/>
    <property type="molecule type" value="Genomic_DNA"/>
</dbReference>
<dbReference type="RefSeq" id="WP_190075854.1">
    <property type="nucleotide sequence ID" value="NZ_BNBM01000029.1"/>
</dbReference>
<accession>A0ABV1Y604</accession>
<organism evidence="1 2">
    <name type="scientific">Streptomyces lanatus</name>
    <dbReference type="NCBI Taxonomy" id="66900"/>
    <lineage>
        <taxon>Bacteria</taxon>
        <taxon>Bacillati</taxon>
        <taxon>Actinomycetota</taxon>
        <taxon>Actinomycetes</taxon>
        <taxon>Kitasatosporales</taxon>
        <taxon>Streptomycetaceae</taxon>
        <taxon>Streptomyces</taxon>
    </lineage>
</organism>
<name>A0ABV1Y604_9ACTN</name>
<protein>
    <submittedName>
        <fullName evidence="1">Uncharacterized protein</fullName>
    </submittedName>
</protein>
<dbReference type="Proteomes" id="UP001486207">
    <property type="component" value="Unassembled WGS sequence"/>
</dbReference>
<evidence type="ECO:0000313" key="2">
    <source>
        <dbReference type="Proteomes" id="UP001486207"/>
    </source>
</evidence>
<gene>
    <name evidence="1" type="ORF">ABT384_42530</name>
</gene>
<proteinExistence type="predicted"/>
<reference evidence="1 2" key="1">
    <citation type="submission" date="2024-06" db="EMBL/GenBank/DDBJ databases">
        <title>The Natural Products Discovery Center: Release of the First 8490 Sequenced Strains for Exploring Actinobacteria Biosynthetic Diversity.</title>
        <authorList>
            <person name="Kalkreuter E."/>
            <person name="Kautsar S.A."/>
            <person name="Yang D."/>
            <person name="Bader C.D."/>
            <person name="Teijaro C.N."/>
            <person name="Fluegel L."/>
            <person name="Davis C.M."/>
            <person name="Simpson J.R."/>
            <person name="Lauterbach L."/>
            <person name="Steele A.D."/>
            <person name="Gui C."/>
            <person name="Meng S."/>
            <person name="Li G."/>
            <person name="Viehrig K."/>
            <person name="Ye F."/>
            <person name="Su P."/>
            <person name="Kiefer A.F."/>
            <person name="Nichols A."/>
            <person name="Cepeda A.J."/>
            <person name="Yan W."/>
            <person name="Fan B."/>
            <person name="Jiang Y."/>
            <person name="Adhikari A."/>
            <person name="Zheng C.-J."/>
            <person name="Schuster L."/>
            <person name="Cowan T.M."/>
            <person name="Smanski M.J."/>
            <person name="Chevrette M.G."/>
            <person name="De Carvalho L.P.S."/>
            <person name="Shen B."/>
        </authorList>
    </citation>
    <scope>NUCLEOTIDE SEQUENCE [LARGE SCALE GENOMIC DNA]</scope>
    <source>
        <strain evidence="1 2">NPDC000155</strain>
    </source>
</reference>